<keyword evidence="9" id="KW-0807">Transducer</keyword>
<dbReference type="AlphaFoldDB" id="A0AAD7X7L3"/>
<evidence type="ECO:0000256" key="10">
    <source>
        <dbReference type="SAM" id="Phobius"/>
    </source>
</evidence>
<feature type="transmembrane region" description="Helical" evidence="10">
    <location>
        <begin position="221"/>
        <end position="241"/>
    </location>
</feature>
<dbReference type="PANTHER" id="PTHR28097:SF1">
    <property type="entry name" value="PHEROMONE A FACTOR RECEPTOR"/>
    <property type="match status" value="1"/>
</dbReference>
<dbReference type="GO" id="GO:0005886">
    <property type="term" value="C:plasma membrane"/>
    <property type="evidence" value="ECO:0007669"/>
    <property type="project" value="TreeGrafter"/>
</dbReference>
<gene>
    <name evidence="11" type="ORF">ONZ51_g11716</name>
</gene>
<evidence type="ECO:0008006" key="13">
    <source>
        <dbReference type="Google" id="ProtNLM"/>
    </source>
</evidence>
<comment type="caution">
    <text evidence="11">The sequence shown here is derived from an EMBL/GenBank/DDBJ whole genome shotgun (WGS) entry which is preliminary data.</text>
</comment>
<proteinExistence type="inferred from homology"/>
<sequence length="282" mass="32133">MIWRKSAMDYAPVWCDITTRFELGCSVAVCSTALVINRRLYYIVHSSTVSATRAKKRRDMLSDIAIGMGFPIAPIALYWFYQGHRFNIFEGVGCFPAVPNSFLFYILLLSWPIVIGLISGTYCVLTIRTFFRRRRDFSTLIALNSNLSYACYFRVMGLAATDIVCAVPLGTFLVVWGLTRPIYPFIGLGDLHSHFSFVLEESEATWRPIPGNLMAVYFPRWANIGCAFVFFSFFGLTVEAFRRYRLTFSWLARCVGIKVLEKSTNDPPSARYASRDILTELL</sequence>
<feature type="transmembrane region" description="Helical" evidence="10">
    <location>
        <begin position="152"/>
        <end position="178"/>
    </location>
</feature>
<protein>
    <recommendedName>
        <fullName evidence="13">Pheromone receptor</fullName>
    </recommendedName>
</protein>
<dbReference type="InterPro" id="IPR000481">
    <property type="entry name" value="GPCR_Pheromne_B_alpha_rcpt"/>
</dbReference>
<dbReference type="PANTHER" id="PTHR28097">
    <property type="entry name" value="PHEROMONE A FACTOR RECEPTOR"/>
    <property type="match status" value="1"/>
</dbReference>
<dbReference type="GO" id="GO:0004934">
    <property type="term" value="F:mating-type alpha-factor pheromone receptor activity"/>
    <property type="evidence" value="ECO:0007669"/>
    <property type="project" value="InterPro"/>
</dbReference>
<keyword evidence="8" id="KW-0675">Receptor</keyword>
<reference evidence="11" key="1">
    <citation type="submission" date="2022-11" db="EMBL/GenBank/DDBJ databases">
        <title>Genome Sequence of Cubamyces cubensis.</title>
        <authorList>
            <person name="Buettner E."/>
        </authorList>
    </citation>
    <scope>NUCLEOTIDE SEQUENCE</scope>
    <source>
        <strain evidence="11">MPL-01</strain>
    </source>
</reference>
<evidence type="ECO:0000256" key="1">
    <source>
        <dbReference type="ARBA" id="ARBA00004141"/>
    </source>
</evidence>
<keyword evidence="12" id="KW-1185">Reference proteome</keyword>
<evidence type="ECO:0000256" key="8">
    <source>
        <dbReference type="ARBA" id="ARBA00023170"/>
    </source>
</evidence>
<keyword evidence="7 10" id="KW-0472">Membrane</keyword>
<evidence type="ECO:0000313" key="11">
    <source>
        <dbReference type="EMBL" id="KAJ8457133.1"/>
    </source>
</evidence>
<feature type="transmembrane region" description="Helical" evidence="10">
    <location>
        <begin position="101"/>
        <end position="131"/>
    </location>
</feature>
<keyword evidence="5 10" id="KW-1133">Transmembrane helix</keyword>
<evidence type="ECO:0000256" key="6">
    <source>
        <dbReference type="ARBA" id="ARBA00023040"/>
    </source>
</evidence>
<dbReference type="Pfam" id="PF02076">
    <property type="entry name" value="STE3"/>
    <property type="match status" value="1"/>
</dbReference>
<evidence type="ECO:0000256" key="5">
    <source>
        <dbReference type="ARBA" id="ARBA00022989"/>
    </source>
</evidence>
<organism evidence="11 12">
    <name type="scientific">Trametes cubensis</name>
    <dbReference type="NCBI Taxonomy" id="1111947"/>
    <lineage>
        <taxon>Eukaryota</taxon>
        <taxon>Fungi</taxon>
        <taxon>Dikarya</taxon>
        <taxon>Basidiomycota</taxon>
        <taxon>Agaricomycotina</taxon>
        <taxon>Agaricomycetes</taxon>
        <taxon>Polyporales</taxon>
        <taxon>Polyporaceae</taxon>
        <taxon>Trametes</taxon>
    </lineage>
</organism>
<evidence type="ECO:0000256" key="9">
    <source>
        <dbReference type="ARBA" id="ARBA00023224"/>
    </source>
</evidence>
<dbReference type="CDD" id="cd14966">
    <property type="entry name" value="7tmD_STE3"/>
    <property type="match status" value="1"/>
</dbReference>
<comment type="similarity">
    <text evidence="2">Belongs to the G-protein coupled receptor 4 family.</text>
</comment>
<dbReference type="GO" id="GO:0000750">
    <property type="term" value="P:pheromone-dependent signal transduction involved in conjugation with cellular fusion"/>
    <property type="evidence" value="ECO:0007669"/>
    <property type="project" value="TreeGrafter"/>
</dbReference>
<evidence type="ECO:0000313" key="12">
    <source>
        <dbReference type="Proteomes" id="UP001215151"/>
    </source>
</evidence>
<evidence type="ECO:0000256" key="4">
    <source>
        <dbReference type="ARBA" id="ARBA00022692"/>
    </source>
</evidence>
<keyword evidence="6" id="KW-0297">G-protein coupled receptor</keyword>
<evidence type="ECO:0000256" key="3">
    <source>
        <dbReference type="ARBA" id="ARBA00022507"/>
    </source>
</evidence>
<evidence type="ECO:0000256" key="2">
    <source>
        <dbReference type="ARBA" id="ARBA00011085"/>
    </source>
</evidence>
<accession>A0AAD7X7L3</accession>
<dbReference type="PRINTS" id="PR00899">
    <property type="entry name" value="GPCRSTE3"/>
</dbReference>
<feature type="transmembrane region" description="Helical" evidence="10">
    <location>
        <begin position="60"/>
        <end position="81"/>
    </location>
</feature>
<dbReference type="PRINTS" id="PR00901">
    <property type="entry name" value="PHEROMONEBAR"/>
</dbReference>
<evidence type="ECO:0000256" key="7">
    <source>
        <dbReference type="ARBA" id="ARBA00023136"/>
    </source>
</evidence>
<name>A0AAD7X7L3_9APHY</name>
<dbReference type="EMBL" id="JAPEVG010000594">
    <property type="protein sequence ID" value="KAJ8457133.1"/>
    <property type="molecule type" value="Genomic_DNA"/>
</dbReference>
<keyword evidence="4 10" id="KW-0812">Transmembrane</keyword>
<comment type="subcellular location">
    <subcellularLocation>
        <location evidence="1">Membrane</location>
        <topology evidence="1">Multi-pass membrane protein</topology>
    </subcellularLocation>
</comment>
<dbReference type="InterPro" id="IPR001499">
    <property type="entry name" value="GPCR_STE3"/>
</dbReference>
<dbReference type="Proteomes" id="UP001215151">
    <property type="component" value="Unassembled WGS sequence"/>
</dbReference>
<keyword evidence="3" id="KW-0589">Pheromone response</keyword>